<dbReference type="Proteomes" id="UP000001070">
    <property type="component" value="Unassembled WGS sequence"/>
</dbReference>
<proteinExistence type="predicted"/>
<dbReference type="KEGG" id="dgr:6562234"/>
<dbReference type="STRING" id="7222.B4JC50"/>
<evidence type="ECO:0000313" key="5">
    <source>
        <dbReference type="Proteomes" id="UP000001070"/>
    </source>
</evidence>
<feature type="compositionally biased region" description="Low complexity" evidence="2">
    <location>
        <begin position="78"/>
        <end position="89"/>
    </location>
</feature>
<feature type="region of interest" description="Disordered" evidence="2">
    <location>
        <begin position="75"/>
        <end position="95"/>
    </location>
</feature>
<sequence length="342" mass="39515">MAFSGHLDADGNIVFSNESYVGRTCISSLTTSSDHSKESHYSEQSGSDSLEFLSGQRWEPPSNLQAISKLFYKNQDESPNSSSSPLSLPTAGGNIYSSNNGRTKSLYSFKEMYGSLKRTDTETTVLPSLELRSRCSTLDYMRDLKGLKLDREPQVAYNTWYAAKQRQRKQLLQSQKTLFENEQQKKEQRKLQSKLCYEKWLRDKSRLASERRLENHMQHAALKAATSVAGGSPSNNKPVRSVTQSEIIHVVQSWWMKKQQQQQRQREEKQYHLLKKRRDEQLRKQLAENAWQKWMSNVYDKPKPVPMNQGIDSLRGTVSQIYINPMSWEPLENIKKSDYVTS</sequence>
<dbReference type="PANTHER" id="PTHR23247">
    <property type="entry name" value="NY-REN-41 ANTIGEN L15 -RELATED"/>
    <property type="match status" value="1"/>
</dbReference>
<evidence type="ECO:0000256" key="1">
    <source>
        <dbReference type="SAM" id="Coils"/>
    </source>
</evidence>
<dbReference type="InterPro" id="IPR025259">
    <property type="entry name" value="CCDC34/181"/>
</dbReference>
<protein>
    <submittedName>
        <fullName evidence="4">GH10700</fullName>
    </submittedName>
</protein>
<dbReference type="InParanoid" id="B4JC50"/>
<dbReference type="Pfam" id="PF13904">
    <property type="entry name" value="CCDC34"/>
    <property type="match status" value="1"/>
</dbReference>
<dbReference type="PANTHER" id="PTHR23247:SF2">
    <property type="entry name" value="COILED-COIL DOMAIN-CONTAINING PROTEIN 34"/>
    <property type="match status" value="1"/>
</dbReference>
<dbReference type="AlphaFoldDB" id="B4JC50"/>
<dbReference type="eggNOG" id="ENOG502RRPQ">
    <property type="taxonomic scope" value="Eukaryota"/>
</dbReference>
<feature type="domain" description="Coiled-coil" evidence="3">
    <location>
        <begin position="154"/>
        <end position="328"/>
    </location>
</feature>
<evidence type="ECO:0000313" key="4">
    <source>
        <dbReference type="EMBL" id="EDW03063.1"/>
    </source>
</evidence>
<dbReference type="HOGENOM" id="CLU_812036_0_0_1"/>
<feature type="coiled-coil region" evidence="1">
    <location>
        <begin position="257"/>
        <end position="284"/>
    </location>
</feature>
<organism evidence="5">
    <name type="scientific">Drosophila grimshawi</name>
    <name type="common">Hawaiian fruit fly</name>
    <name type="synonym">Idiomyia grimshawi</name>
    <dbReference type="NCBI Taxonomy" id="7222"/>
    <lineage>
        <taxon>Eukaryota</taxon>
        <taxon>Metazoa</taxon>
        <taxon>Ecdysozoa</taxon>
        <taxon>Arthropoda</taxon>
        <taxon>Hexapoda</taxon>
        <taxon>Insecta</taxon>
        <taxon>Pterygota</taxon>
        <taxon>Neoptera</taxon>
        <taxon>Endopterygota</taxon>
        <taxon>Diptera</taxon>
        <taxon>Brachycera</taxon>
        <taxon>Muscomorpha</taxon>
        <taxon>Ephydroidea</taxon>
        <taxon>Drosophilidae</taxon>
        <taxon>Drosophila</taxon>
        <taxon>Hawaiian Drosophila</taxon>
    </lineage>
</organism>
<dbReference type="OrthoDB" id="6591885at2759"/>
<keyword evidence="5" id="KW-1185">Reference proteome</keyword>
<name>B4JC50_DROGR</name>
<gene>
    <name evidence="4" type="primary">Dgri\GH10700</name>
    <name evidence="4" type="ORF">Dgri_GH10700</name>
</gene>
<evidence type="ECO:0000256" key="2">
    <source>
        <dbReference type="SAM" id="MobiDB-lite"/>
    </source>
</evidence>
<evidence type="ECO:0000259" key="3">
    <source>
        <dbReference type="Pfam" id="PF13904"/>
    </source>
</evidence>
<dbReference type="InterPro" id="IPR045323">
    <property type="entry name" value="CCDC34"/>
</dbReference>
<accession>B4JC50</accession>
<dbReference type="EMBL" id="CH916368">
    <property type="protein sequence ID" value="EDW03063.1"/>
    <property type="molecule type" value="Genomic_DNA"/>
</dbReference>
<reference evidence="4 5" key="1">
    <citation type="journal article" date="2007" name="Nature">
        <title>Evolution of genes and genomes on the Drosophila phylogeny.</title>
        <authorList>
            <consortium name="Drosophila 12 Genomes Consortium"/>
            <person name="Clark A.G."/>
            <person name="Eisen M.B."/>
            <person name="Smith D.R."/>
            <person name="Bergman C.M."/>
            <person name="Oliver B."/>
            <person name="Markow T.A."/>
            <person name="Kaufman T.C."/>
            <person name="Kellis M."/>
            <person name="Gelbart W."/>
            <person name="Iyer V.N."/>
            <person name="Pollard D.A."/>
            <person name="Sackton T.B."/>
            <person name="Larracuente A.M."/>
            <person name="Singh N.D."/>
            <person name="Abad J.P."/>
            <person name="Abt D.N."/>
            <person name="Adryan B."/>
            <person name="Aguade M."/>
            <person name="Akashi H."/>
            <person name="Anderson W.W."/>
            <person name="Aquadro C.F."/>
            <person name="Ardell D.H."/>
            <person name="Arguello R."/>
            <person name="Artieri C.G."/>
            <person name="Barbash D.A."/>
            <person name="Barker D."/>
            <person name="Barsanti P."/>
            <person name="Batterham P."/>
            <person name="Batzoglou S."/>
            <person name="Begun D."/>
            <person name="Bhutkar A."/>
            <person name="Blanco E."/>
            <person name="Bosak S.A."/>
            <person name="Bradley R.K."/>
            <person name="Brand A.D."/>
            <person name="Brent M.R."/>
            <person name="Brooks A.N."/>
            <person name="Brown R.H."/>
            <person name="Butlin R.K."/>
            <person name="Caggese C."/>
            <person name="Calvi B.R."/>
            <person name="Bernardo de Carvalho A."/>
            <person name="Caspi A."/>
            <person name="Castrezana S."/>
            <person name="Celniker S.E."/>
            <person name="Chang J.L."/>
            <person name="Chapple C."/>
            <person name="Chatterji S."/>
            <person name="Chinwalla A."/>
            <person name="Civetta A."/>
            <person name="Clifton S.W."/>
            <person name="Comeron J.M."/>
            <person name="Costello J.C."/>
            <person name="Coyne J.A."/>
            <person name="Daub J."/>
            <person name="David R.G."/>
            <person name="Delcher A.L."/>
            <person name="Delehaunty K."/>
            <person name="Do C.B."/>
            <person name="Ebling H."/>
            <person name="Edwards K."/>
            <person name="Eickbush T."/>
            <person name="Evans J.D."/>
            <person name="Filipski A."/>
            <person name="Findeiss S."/>
            <person name="Freyhult E."/>
            <person name="Fulton L."/>
            <person name="Fulton R."/>
            <person name="Garcia A.C."/>
            <person name="Gardiner A."/>
            <person name="Garfield D.A."/>
            <person name="Garvin B.E."/>
            <person name="Gibson G."/>
            <person name="Gilbert D."/>
            <person name="Gnerre S."/>
            <person name="Godfrey J."/>
            <person name="Good R."/>
            <person name="Gotea V."/>
            <person name="Gravely B."/>
            <person name="Greenberg A.J."/>
            <person name="Griffiths-Jones S."/>
            <person name="Gross S."/>
            <person name="Guigo R."/>
            <person name="Gustafson E.A."/>
            <person name="Haerty W."/>
            <person name="Hahn M.W."/>
            <person name="Halligan D.L."/>
            <person name="Halpern A.L."/>
            <person name="Halter G.M."/>
            <person name="Han M.V."/>
            <person name="Heger A."/>
            <person name="Hillier L."/>
            <person name="Hinrichs A.S."/>
            <person name="Holmes I."/>
            <person name="Hoskins R.A."/>
            <person name="Hubisz M.J."/>
            <person name="Hultmark D."/>
            <person name="Huntley M.A."/>
            <person name="Jaffe D.B."/>
            <person name="Jagadeeshan S."/>
            <person name="Jeck W.R."/>
            <person name="Johnson J."/>
            <person name="Jones C.D."/>
            <person name="Jordan W.C."/>
            <person name="Karpen G.H."/>
            <person name="Kataoka E."/>
            <person name="Keightley P.D."/>
            <person name="Kheradpour P."/>
            <person name="Kirkness E.F."/>
            <person name="Koerich L.B."/>
            <person name="Kristiansen K."/>
            <person name="Kudrna D."/>
            <person name="Kulathinal R.J."/>
            <person name="Kumar S."/>
            <person name="Kwok R."/>
            <person name="Lander E."/>
            <person name="Langley C.H."/>
            <person name="Lapoint R."/>
            <person name="Lazzaro B.P."/>
            <person name="Lee S.J."/>
            <person name="Levesque L."/>
            <person name="Li R."/>
            <person name="Lin C.F."/>
            <person name="Lin M.F."/>
            <person name="Lindblad-Toh K."/>
            <person name="Llopart A."/>
            <person name="Long M."/>
            <person name="Low L."/>
            <person name="Lozovsky E."/>
            <person name="Lu J."/>
            <person name="Luo M."/>
            <person name="Machado C.A."/>
            <person name="Makalowski W."/>
            <person name="Marzo M."/>
            <person name="Matsuda M."/>
            <person name="Matzkin L."/>
            <person name="McAllister B."/>
            <person name="McBride C.S."/>
            <person name="McKernan B."/>
            <person name="McKernan K."/>
            <person name="Mendez-Lago M."/>
            <person name="Minx P."/>
            <person name="Mollenhauer M.U."/>
            <person name="Montooth K."/>
            <person name="Mount S.M."/>
            <person name="Mu X."/>
            <person name="Myers E."/>
            <person name="Negre B."/>
            <person name="Newfeld S."/>
            <person name="Nielsen R."/>
            <person name="Noor M.A."/>
            <person name="O'Grady P."/>
            <person name="Pachter L."/>
            <person name="Papaceit M."/>
            <person name="Parisi M.J."/>
            <person name="Parisi M."/>
            <person name="Parts L."/>
            <person name="Pedersen J.S."/>
            <person name="Pesole G."/>
            <person name="Phillippy A.M."/>
            <person name="Ponting C.P."/>
            <person name="Pop M."/>
            <person name="Porcelli D."/>
            <person name="Powell J.R."/>
            <person name="Prohaska S."/>
            <person name="Pruitt K."/>
            <person name="Puig M."/>
            <person name="Quesneville H."/>
            <person name="Ram K.R."/>
            <person name="Rand D."/>
            <person name="Rasmussen M.D."/>
            <person name="Reed L.K."/>
            <person name="Reenan R."/>
            <person name="Reily A."/>
            <person name="Remington K.A."/>
            <person name="Rieger T.T."/>
            <person name="Ritchie M.G."/>
            <person name="Robin C."/>
            <person name="Rogers Y.H."/>
            <person name="Rohde C."/>
            <person name="Rozas J."/>
            <person name="Rubenfield M.J."/>
            <person name="Ruiz A."/>
            <person name="Russo S."/>
            <person name="Salzberg S.L."/>
            <person name="Sanchez-Gracia A."/>
            <person name="Saranga D.J."/>
            <person name="Sato H."/>
            <person name="Schaeffer S.W."/>
            <person name="Schatz M.C."/>
            <person name="Schlenke T."/>
            <person name="Schwartz R."/>
            <person name="Segarra C."/>
            <person name="Singh R.S."/>
            <person name="Sirot L."/>
            <person name="Sirota M."/>
            <person name="Sisneros N.B."/>
            <person name="Smith C.D."/>
            <person name="Smith T.F."/>
            <person name="Spieth J."/>
            <person name="Stage D.E."/>
            <person name="Stark A."/>
            <person name="Stephan W."/>
            <person name="Strausberg R.L."/>
            <person name="Strempel S."/>
            <person name="Sturgill D."/>
            <person name="Sutton G."/>
            <person name="Sutton G.G."/>
            <person name="Tao W."/>
            <person name="Teichmann S."/>
            <person name="Tobari Y.N."/>
            <person name="Tomimura Y."/>
            <person name="Tsolas J.M."/>
            <person name="Valente V.L."/>
            <person name="Venter E."/>
            <person name="Venter J.C."/>
            <person name="Vicario S."/>
            <person name="Vieira F.G."/>
            <person name="Vilella A.J."/>
            <person name="Villasante A."/>
            <person name="Walenz B."/>
            <person name="Wang J."/>
            <person name="Wasserman M."/>
            <person name="Watts T."/>
            <person name="Wilson D."/>
            <person name="Wilson R.K."/>
            <person name="Wing R.A."/>
            <person name="Wolfner M.F."/>
            <person name="Wong A."/>
            <person name="Wong G.K."/>
            <person name="Wu C.I."/>
            <person name="Wu G."/>
            <person name="Yamamoto D."/>
            <person name="Yang H.P."/>
            <person name="Yang S.P."/>
            <person name="Yorke J.A."/>
            <person name="Yoshida K."/>
            <person name="Zdobnov E."/>
            <person name="Zhang P."/>
            <person name="Zhang Y."/>
            <person name="Zimin A.V."/>
            <person name="Baldwin J."/>
            <person name="Abdouelleil A."/>
            <person name="Abdulkadir J."/>
            <person name="Abebe A."/>
            <person name="Abera B."/>
            <person name="Abreu J."/>
            <person name="Acer S.C."/>
            <person name="Aftuck L."/>
            <person name="Alexander A."/>
            <person name="An P."/>
            <person name="Anderson E."/>
            <person name="Anderson S."/>
            <person name="Arachi H."/>
            <person name="Azer M."/>
            <person name="Bachantsang P."/>
            <person name="Barry A."/>
            <person name="Bayul T."/>
            <person name="Berlin A."/>
            <person name="Bessette D."/>
            <person name="Bloom T."/>
            <person name="Blye J."/>
            <person name="Boguslavskiy L."/>
            <person name="Bonnet C."/>
            <person name="Boukhgalter B."/>
            <person name="Bourzgui I."/>
            <person name="Brown A."/>
            <person name="Cahill P."/>
            <person name="Channer S."/>
            <person name="Cheshatsang Y."/>
            <person name="Chuda L."/>
            <person name="Citroen M."/>
            <person name="Collymore A."/>
            <person name="Cooke P."/>
            <person name="Costello M."/>
            <person name="D'Aco K."/>
            <person name="Daza R."/>
            <person name="De Haan G."/>
            <person name="DeGray S."/>
            <person name="DeMaso C."/>
            <person name="Dhargay N."/>
            <person name="Dooley K."/>
            <person name="Dooley E."/>
            <person name="Doricent M."/>
            <person name="Dorje P."/>
            <person name="Dorjee K."/>
            <person name="Dupes A."/>
            <person name="Elong R."/>
            <person name="Falk J."/>
            <person name="Farina A."/>
            <person name="Faro S."/>
            <person name="Ferguson D."/>
            <person name="Fisher S."/>
            <person name="Foley C.D."/>
            <person name="Franke A."/>
            <person name="Friedrich D."/>
            <person name="Gadbois L."/>
            <person name="Gearin G."/>
            <person name="Gearin C.R."/>
            <person name="Giannoukos G."/>
            <person name="Goode T."/>
            <person name="Graham J."/>
            <person name="Grandbois E."/>
            <person name="Grewal S."/>
            <person name="Gyaltsen K."/>
            <person name="Hafez N."/>
            <person name="Hagos B."/>
            <person name="Hall J."/>
            <person name="Henson C."/>
            <person name="Hollinger A."/>
            <person name="Honan T."/>
            <person name="Huard M.D."/>
            <person name="Hughes L."/>
            <person name="Hurhula B."/>
            <person name="Husby M.E."/>
            <person name="Kamat A."/>
            <person name="Kanga B."/>
            <person name="Kashin S."/>
            <person name="Khazanovich D."/>
            <person name="Kisner P."/>
            <person name="Lance K."/>
            <person name="Lara M."/>
            <person name="Lee W."/>
            <person name="Lennon N."/>
            <person name="Letendre F."/>
            <person name="LeVine R."/>
            <person name="Lipovsky A."/>
            <person name="Liu X."/>
            <person name="Liu J."/>
            <person name="Liu S."/>
            <person name="Lokyitsang T."/>
            <person name="Lokyitsang Y."/>
            <person name="Lubonja R."/>
            <person name="Lui A."/>
            <person name="MacDonald P."/>
            <person name="Magnisalis V."/>
            <person name="Maru K."/>
            <person name="Matthews C."/>
            <person name="McCusker W."/>
            <person name="McDonough S."/>
            <person name="Mehta T."/>
            <person name="Meldrim J."/>
            <person name="Meneus L."/>
            <person name="Mihai O."/>
            <person name="Mihalev A."/>
            <person name="Mihova T."/>
            <person name="Mittelman R."/>
            <person name="Mlenga V."/>
            <person name="Montmayeur A."/>
            <person name="Mulrain L."/>
            <person name="Navidi A."/>
            <person name="Naylor J."/>
            <person name="Negash T."/>
            <person name="Nguyen T."/>
            <person name="Nguyen N."/>
            <person name="Nicol R."/>
            <person name="Norbu C."/>
            <person name="Norbu N."/>
            <person name="Novod N."/>
            <person name="O'Neill B."/>
            <person name="Osman S."/>
            <person name="Markiewicz E."/>
            <person name="Oyono O.L."/>
            <person name="Patti C."/>
            <person name="Phunkhang P."/>
            <person name="Pierre F."/>
            <person name="Priest M."/>
            <person name="Raghuraman S."/>
            <person name="Rege F."/>
            <person name="Reyes R."/>
            <person name="Rise C."/>
            <person name="Rogov P."/>
            <person name="Ross K."/>
            <person name="Ryan E."/>
            <person name="Settipalli S."/>
            <person name="Shea T."/>
            <person name="Sherpa N."/>
            <person name="Shi L."/>
            <person name="Shih D."/>
            <person name="Sparrow T."/>
            <person name="Spaulding J."/>
            <person name="Stalker J."/>
            <person name="Stange-Thomann N."/>
            <person name="Stavropoulos S."/>
            <person name="Stone C."/>
            <person name="Strader C."/>
            <person name="Tesfaye S."/>
            <person name="Thomson T."/>
            <person name="Thoulutsang Y."/>
            <person name="Thoulutsang D."/>
            <person name="Topham K."/>
            <person name="Topping I."/>
            <person name="Tsamla T."/>
            <person name="Vassiliev H."/>
            <person name="Vo A."/>
            <person name="Wangchuk T."/>
            <person name="Wangdi T."/>
            <person name="Weiand M."/>
            <person name="Wilkinson J."/>
            <person name="Wilson A."/>
            <person name="Yadav S."/>
            <person name="Young G."/>
            <person name="Yu Q."/>
            <person name="Zembek L."/>
            <person name="Zhong D."/>
            <person name="Zimmer A."/>
            <person name="Zwirko Z."/>
            <person name="Jaffe D.B."/>
            <person name="Alvarez P."/>
            <person name="Brockman W."/>
            <person name="Butler J."/>
            <person name="Chin C."/>
            <person name="Gnerre S."/>
            <person name="Grabherr M."/>
            <person name="Kleber M."/>
            <person name="Mauceli E."/>
            <person name="MacCallum I."/>
        </authorList>
    </citation>
    <scope>NUCLEOTIDE SEQUENCE [LARGE SCALE GENOMIC DNA]</scope>
    <source>
        <strain evidence="5">Tucson 15287-2541.00</strain>
    </source>
</reference>
<keyword evidence="1" id="KW-0175">Coiled coil</keyword>
<dbReference type="PhylomeDB" id="B4JC50"/>